<evidence type="ECO:0000313" key="2">
    <source>
        <dbReference type="EMBL" id="MBO3663057.1"/>
    </source>
</evidence>
<keyword evidence="3" id="KW-1185">Reference proteome</keyword>
<dbReference type="RefSeq" id="WP_208501698.1">
    <property type="nucleotide sequence ID" value="NZ_JAGFOA010000002.1"/>
</dbReference>
<sequence>MIRHVVLFQLVSDDPETRTAQVAEARQRLKALVGVVPGLVRMDVREDVLGGGNFDFAVDADFDDLESLNGYTVHPEHVKAAEFIGTIRSEHRAAIDFEL</sequence>
<name>A0A939QJX4_9MICO</name>
<dbReference type="Proteomes" id="UP000680132">
    <property type="component" value="Unassembled WGS sequence"/>
</dbReference>
<dbReference type="Gene3D" id="3.30.70.100">
    <property type="match status" value="1"/>
</dbReference>
<dbReference type="SMART" id="SM00886">
    <property type="entry name" value="Dabb"/>
    <property type="match status" value="1"/>
</dbReference>
<organism evidence="2 3">
    <name type="scientific">Microbacterium stercoris</name>
    <dbReference type="NCBI Taxonomy" id="2820289"/>
    <lineage>
        <taxon>Bacteria</taxon>
        <taxon>Bacillati</taxon>
        <taxon>Actinomycetota</taxon>
        <taxon>Actinomycetes</taxon>
        <taxon>Micrococcales</taxon>
        <taxon>Microbacteriaceae</taxon>
        <taxon>Microbacterium</taxon>
    </lineage>
</organism>
<dbReference type="SUPFAM" id="SSF54909">
    <property type="entry name" value="Dimeric alpha+beta barrel"/>
    <property type="match status" value="1"/>
</dbReference>
<gene>
    <name evidence="2" type="ORF">J5V96_05970</name>
</gene>
<reference evidence="2" key="1">
    <citation type="submission" date="2021-03" db="EMBL/GenBank/DDBJ databases">
        <title>Microbacterium sp. nov., a novel actinobacterium isolated from cow dung.</title>
        <authorList>
            <person name="Zhang L."/>
        </authorList>
    </citation>
    <scope>NUCLEOTIDE SEQUENCE</scope>
    <source>
        <strain evidence="2">NEAU-LLB</strain>
    </source>
</reference>
<proteinExistence type="predicted"/>
<comment type="caution">
    <text evidence="2">The sequence shown here is derived from an EMBL/GenBank/DDBJ whole genome shotgun (WGS) entry which is preliminary data.</text>
</comment>
<dbReference type="InterPro" id="IPR011008">
    <property type="entry name" value="Dimeric_a/b-barrel"/>
</dbReference>
<dbReference type="InterPro" id="IPR013097">
    <property type="entry name" value="Dabb"/>
</dbReference>
<accession>A0A939QJX4</accession>
<dbReference type="PROSITE" id="PS51502">
    <property type="entry name" value="S_R_A_B_BARREL"/>
    <property type="match status" value="1"/>
</dbReference>
<dbReference type="PANTHER" id="PTHR37832:SF1">
    <property type="entry name" value="STRESS-RESPONSE A_B BARREL DOMAIN-CONTAINING PROTEIN"/>
    <property type="match status" value="1"/>
</dbReference>
<dbReference type="Pfam" id="PF07876">
    <property type="entry name" value="Dabb"/>
    <property type="match status" value="1"/>
</dbReference>
<dbReference type="AlphaFoldDB" id="A0A939QJX4"/>
<dbReference type="PANTHER" id="PTHR37832">
    <property type="entry name" value="BLL2683 PROTEIN"/>
    <property type="match status" value="1"/>
</dbReference>
<feature type="domain" description="Stress-response A/B barrel" evidence="1">
    <location>
        <begin position="2"/>
        <end position="97"/>
    </location>
</feature>
<evidence type="ECO:0000259" key="1">
    <source>
        <dbReference type="PROSITE" id="PS51502"/>
    </source>
</evidence>
<evidence type="ECO:0000313" key="3">
    <source>
        <dbReference type="Proteomes" id="UP000680132"/>
    </source>
</evidence>
<dbReference type="EMBL" id="JAGFOA010000002">
    <property type="protein sequence ID" value="MBO3663057.1"/>
    <property type="molecule type" value="Genomic_DNA"/>
</dbReference>
<protein>
    <submittedName>
        <fullName evidence="2">Dabb family protein</fullName>
    </submittedName>
</protein>